<dbReference type="Proteomes" id="UP000276133">
    <property type="component" value="Unassembled WGS sequence"/>
</dbReference>
<dbReference type="AlphaFoldDB" id="A0A3M7S842"/>
<name>A0A3M7S842_BRAPC</name>
<reference evidence="1 2" key="1">
    <citation type="journal article" date="2018" name="Sci. Rep.">
        <title>Genomic signatures of local adaptation to the degree of environmental predictability in rotifers.</title>
        <authorList>
            <person name="Franch-Gras L."/>
            <person name="Hahn C."/>
            <person name="Garcia-Roger E.M."/>
            <person name="Carmona M.J."/>
            <person name="Serra M."/>
            <person name="Gomez A."/>
        </authorList>
    </citation>
    <scope>NUCLEOTIDE SEQUENCE [LARGE SCALE GENOMIC DNA]</scope>
    <source>
        <strain evidence="1">HYR1</strain>
    </source>
</reference>
<dbReference type="EMBL" id="REGN01001872">
    <property type="protein sequence ID" value="RNA31993.1"/>
    <property type="molecule type" value="Genomic_DNA"/>
</dbReference>
<proteinExistence type="predicted"/>
<sequence>MFCLAISIESNEFMNSLKHLSKILLFSKEFCHLLYKSMMPILSSDSTLDQIGISSFCMGSTFLA</sequence>
<accession>A0A3M7S842</accession>
<gene>
    <name evidence="1" type="ORF">BpHYR1_006227</name>
</gene>
<organism evidence="1 2">
    <name type="scientific">Brachionus plicatilis</name>
    <name type="common">Marine rotifer</name>
    <name type="synonym">Brachionus muelleri</name>
    <dbReference type="NCBI Taxonomy" id="10195"/>
    <lineage>
        <taxon>Eukaryota</taxon>
        <taxon>Metazoa</taxon>
        <taxon>Spiralia</taxon>
        <taxon>Gnathifera</taxon>
        <taxon>Rotifera</taxon>
        <taxon>Eurotatoria</taxon>
        <taxon>Monogononta</taxon>
        <taxon>Pseudotrocha</taxon>
        <taxon>Ploima</taxon>
        <taxon>Brachionidae</taxon>
        <taxon>Brachionus</taxon>
    </lineage>
</organism>
<evidence type="ECO:0000313" key="2">
    <source>
        <dbReference type="Proteomes" id="UP000276133"/>
    </source>
</evidence>
<protein>
    <submittedName>
        <fullName evidence="1">Uncharacterized protein</fullName>
    </submittedName>
</protein>
<comment type="caution">
    <text evidence="1">The sequence shown here is derived from an EMBL/GenBank/DDBJ whole genome shotgun (WGS) entry which is preliminary data.</text>
</comment>
<evidence type="ECO:0000313" key="1">
    <source>
        <dbReference type="EMBL" id="RNA31993.1"/>
    </source>
</evidence>
<keyword evidence="2" id="KW-1185">Reference proteome</keyword>